<feature type="domain" description="PHD-type" evidence="5">
    <location>
        <begin position="21"/>
        <end position="69"/>
    </location>
</feature>
<organism evidence="7">
    <name type="scientific">Myxobolus squamalis</name>
    <name type="common">Myxosporean</name>
    <dbReference type="NCBI Taxonomy" id="59785"/>
    <lineage>
        <taxon>Eukaryota</taxon>
        <taxon>Metazoa</taxon>
        <taxon>Cnidaria</taxon>
        <taxon>Myxozoa</taxon>
        <taxon>Myxosporea</taxon>
        <taxon>Bivalvulida</taxon>
        <taxon>Platysporina</taxon>
        <taxon>Myxobolidae</taxon>
        <taxon>Myxobolus</taxon>
    </lineage>
</organism>
<evidence type="ECO:0000259" key="5">
    <source>
        <dbReference type="PROSITE" id="PS50016"/>
    </source>
</evidence>
<dbReference type="SMART" id="SM00249">
    <property type="entry name" value="PHD"/>
    <property type="match status" value="1"/>
</dbReference>
<keyword evidence="1" id="KW-0479">Metal-binding</keyword>
<dbReference type="PROSITE" id="PS01359">
    <property type="entry name" value="ZF_PHD_1"/>
    <property type="match status" value="1"/>
</dbReference>
<dbReference type="InterPro" id="IPR011011">
    <property type="entry name" value="Znf_FYVE_PHD"/>
</dbReference>
<proteinExistence type="predicted"/>
<dbReference type="InterPro" id="IPR002219">
    <property type="entry name" value="PKC_DAG/PE"/>
</dbReference>
<evidence type="ECO:0000313" key="7">
    <source>
        <dbReference type="EMBL" id="NDJ96299.1"/>
    </source>
</evidence>
<sequence length="162" mass="18727">MDVSLRLIGKIGLYDWSCYYCKKCVICNEDRSDIDMLLCETCDKPYHSDCVKLEEIPIGRWVCTSCGICASCLKQRPTSSGWRKEMTNIEGVDKLVQIHCAKCSKKFNNRQYCPVCLEVHWNPGKFRYCSTCIKCKMTIHEECMQQKTKMCMVCSGLVAKRF</sequence>
<dbReference type="AlphaFoldDB" id="A0A6B2G462"/>
<dbReference type="SUPFAM" id="SSF57903">
    <property type="entry name" value="FYVE/PHD zinc finger"/>
    <property type="match status" value="1"/>
</dbReference>
<keyword evidence="2 4" id="KW-0863">Zinc-finger</keyword>
<name>A0A6B2G462_MYXSQ</name>
<dbReference type="InterPro" id="IPR013083">
    <property type="entry name" value="Znf_RING/FYVE/PHD"/>
</dbReference>
<evidence type="ECO:0000256" key="4">
    <source>
        <dbReference type="PROSITE-ProRule" id="PRU00146"/>
    </source>
</evidence>
<dbReference type="InterPro" id="IPR019786">
    <property type="entry name" value="Zinc_finger_PHD-type_CS"/>
</dbReference>
<dbReference type="Pfam" id="PF00628">
    <property type="entry name" value="PHD"/>
    <property type="match status" value="1"/>
</dbReference>
<evidence type="ECO:0000256" key="1">
    <source>
        <dbReference type="ARBA" id="ARBA00022723"/>
    </source>
</evidence>
<dbReference type="InterPro" id="IPR001965">
    <property type="entry name" value="Znf_PHD"/>
</dbReference>
<evidence type="ECO:0000256" key="2">
    <source>
        <dbReference type="ARBA" id="ARBA00022771"/>
    </source>
</evidence>
<keyword evidence="3" id="KW-0862">Zinc</keyword>
<feature type="domain" description="Phorbol-ester/DAG-type" evidence="6">
    <location>
        <begin position="98"/>
        <end position="151"/>
    </location>
</feature>
<evidence type="ECO:0000259" key="6">
    <source>
        <dbReference type="PROSITE" id="PS50081"/>
    </source>
</evidence>
<reference evidence="7" key="1">
    <citation type="submission" date="2018-11" db="EMBL/GenBank/DDBJ databases">
        <title>Myxobolus squamalis genome and transcriptome.</title>
        <authorList>
            <person name="Yahalomi D."/>
            <person name="Atkinson S.D."/>
            <person name="Neuhof M."/>
            <person name="Chang E.S."/>
            <person name="Philippe H."/>
            <person name="Cartwright P."/>
            <person name="Bartholomew J.L."/>
            <person name="Huchon D."/>
        </authorList>
    </citation>
    <scope>NUCLEOTIDE SEQUENCE</scope>
    <source>
        <strain evidence="7">71B08</strain>
        <tissue evidence="7">Whole</tissue>
    </source>
</reference>
<dbReference type="EMBL" id="GHBR01000842">
    <property type="protein sequence ID" value="NDJ96299.1"/>
    <property type="molecule type" value="Transcribed_RNA"/>
</dbReference>
<evidence type="ECO:0000256" key="3">
    <source>
        <dbReference type="ARBA" id="ARBA00022833"/>
    </source>
</evidence>
<protein>
    <submittedName>
        <fullName evidence="7">Supporter of activation of yellow protein (Trinotate prediction)</fullName>
    </submittedName>
</protein>
<dbReference type="InterPro" id="IPR019787">
    <property type="entry name" value="Znf_PHD-finger"/>
</dbReference>
<accession>A0A6B2G462</accession>
<dbReference type="GO" id="GO:0008270">
    <property type="term" value="F:zinc ion binding"/>
    <property type="evidence" value="ECO:0007669"/>
    <property type="project" value="UniProtKB-KW"/>
</dbReference>
<dbReference type="PROSITE" id="PS50081">
    <property type="entry name" value="ZF_DAG_PE_2"/>
    <property type="match status" value="1"/>
</dbReference>
<dbReference type="PROSITE" id="PS50016">
    <property type="entry name" value="ZF_PHD_2"/>
    <property type="match status" value="1"/>
</dbReference>
<dbReference type="Gene3D" id="3.30.40.10">
    <property type="entry name" value="Zinc/RING finger domain, C3HC4 (zinc finger)"/>
    <property type="match status" value="1"/>
</dbReference>